<organism evidence="1 2">
    <name type="scientific">Methanobrevibacter curvatus</name>
    <dbReference type="NCBI Taxonomy" id="49547"/>
    <lineage>
        <taxon>Archaea</taxon>
        <taxon>Methanobacteriati</taxon>
        <taxon>Methanobacteriota</taxon>
        <taxon>Methanomada group</taxon>
        <taxon>Methanobacteria</taxon>
        <taxon>Methanobacteriales</taxon>
        <taxon>Methanobacteriaceae</taxon>
        <taxon>Methanobrevibacter</taxon>
    </lineage>
</organism>
<keyword evidence="2" id="KW-1185">Reference proteome</keyword>
<evidence type="ECO:0000313" key="2">
    <source>
        <dbReference type="Proteomes" id="UP000077245"/>
    </source>
</evidence>
<dbReference type="PANTHER" id="PTHR39337">
    <property type="entry name" value="BLR5642 PROTEIN"/>
    <property type="match status" value="1"/>
</dbReference>
<sequence>MNTIYTIGHSVYEIDYFINLLNKYEINLVLDVRSIPYSKHTPQFNRELIKKSLENKGIRYEFFGDVFGARQKDHALFNEEGILDFVKFKELDSFKEALNKVIENINLLNIVIMCSEKEPLDCHRSILISKAFSNHGVEVYHILDNGELESHKSLENRLLDCYGFPQKTQVSLDFFKEEKEINYLKKAYKMRNRDIGYVFFQNK</sequence>
<protein>
    <recommendedName>
        <fullName evidence="3">DUF488 domain-containing protein</fullName>
    </recommendedName>
</protein>
<dbReference type="InterPro" id="IPR007438">
    <property type="entry name" value="DUF488"/>
</dbReference>
<dbReference type="STRING" id="49547.MBCUR_15290"/>
<evidence type="ECO:0008006" key="3">
    <source>
        <dbReference type="Google" id="ProtNLM"/>
    </source>
</evidence>
<dbReference type="InterPro" id="IPR014519">
    <property type="entry name" value="UCP024492"/>
</dbReference>
<dbReference type="PATRIC" id="fig|49547.3.peg.1633"/>
<dbReference type="PIRSF" id="PIRSF024492">
    <property type="entry name" value="UCP024492"/>
    <property type="match status" value="1"/>
</dbReference>
<dbReference type="EMBL" id="LWMV01000193">
    <property type="protein sequence ID" value="KZX11132.1"/>
    <property type="molecule type" value="Genomic_DNA"/>
</dbReference>
<reference evidence="1 2" key="1">
    <citation type="submission" date="2016-04" db="EMBL/GenBank/DDBJ databases">
        <title>Genome sequence of Methanobrevibacter curvatus DSM 11111.</title>
        <authorList>
            <person name="Poehlein A."/>
            <person name="Seedorf H."/>
            <person name="Daniel R."/>
        </authorList>
    </citation>
    <scope>NUCLEOTIDE SEQUENCE [LARGE SCALE GENOMIC DNA]</scope>
    <source>
        <strain evidence="1 2">DSM 11111</strain>
    </source>
</reference>
<comment type="caution">
    <text evidence="1">The sequence shown here is derived from an EMBL/GenBank/DDBJ whole genome shotgun (WGS) entry which is preliminary data.</text>
</comment>
<accession>A0A165ZTA9</accession>
<dbReference type="RefSeq" id="WP_067092219.1">
    <property type="nucleotide sequence ID" value="NZ_LWMV01000193.1"/>
</dbReference>
<proteinExistence type="predicted"/>
<dbReference type="PANTHER" id="PTHR39337:SF1">
    <property type="entry name" value="BLR5642 PROTEIN"/>
    <property type="match status" value="1"/>
</dbReference>
<name>A0A165ZTA9_9EURY</name>
<dbReference type="OrthoDB" id="15220at2157"/>
<dbReference type="AlphaFoldDB" id="A0A165ZTA9"/>
<gene>
    <name evidence="1" type="ORF">MBCUR_15290</name>
</gene>
<dbReference type="Proteomes" id="UP000077245">
    <property type="component" value="Unassembled WGS sequence"/>
</dbReference>
<evidence type="ECO:0000313" key="1">
    <source>
        <dbReference type="EMBL" id="KZX11132.1"/>
    </source>
</evidence>
<dbReference type="Pfam" id="PF04343">
    <property type="entry name" value="DUF488"/>
    <property type="match status" value="1"/>
</dbReference>